<name>A0A2K1ILV8_PHYPA</name>
<dbReference type="InterPro" id="IPR002885">
    <property type="entry name" value="PPR_rpt"/>
</dbReference>
<organism evidence="3">
    <name type="scientific">Physcomitrium patens</name>
    <name type="common">Spreading-leaved earth moss</name>
    <name type="synonym">Physcomitrella patens</name>
    <dbReference type="NCBI Taxonomy" id="3218"/>
    <lineage>
        <taxon>Eukaryota</taxon>
        <taxon>Viridiplantae</taxon>
        <taxon>Streptophyta</taxon>
        <taxon>Embryophyta</taxon>
        <taxon>Bryophyta</taxon>
        <taxon>Bryophytina</taxon>
        <taxon>Bryopsida</taxon>
        <taxon>Funariidae</taxon>
        <taxon>Funariales</taxon>
        <taxon>Funariaceae</taxon>
        <taxon>Physcomitrium</taxon>
    </lineage>
</organism>
<dbReference type="FunFam" id="1.25.40.10:FF:001554">
    <property type="entry name" value="Predicted protein"/>
    <property type="match status" value="1"/>
</dbReference>
<dbReference type="Gramene" id="Pp3c22_1710V3.3">
    <property type="protein sequence ID" value="Pp3c22_1710V3.3"/>
    <property type="gene ID" value="Pp3c22_1710"/>
</dbReference>
<reference evidence="3 5" key="1">
    <citation type="journal article" date="2008" name="Science">
        <title>The Physcomitrella genome reveals evolutionary insights into the conquest of land by plants.</title>
        <authorList>
            <person name="Rensing S."/>
            <person name="Lang D."/>
            <person name="Zimmer A."/>
            <person name="Terry A."/>
            <person name="Salamov A."/>
            <person name="Shapiro H."/>
            <person name="Nishiyama T."/>
            <person name="Perroud P.-F."/>
            <person name="Lindquist E."/>
            <person name="Kamisugi Y."/>
            <person name="Tanahashi T."/>
            <person name="Sakakibara K."/>
            <person name="Fujita T."/>
            <person name="Oishi K."/>
            <person name="Shin-I T."/>
            <person name="Kuroki Y."/>
            <person name="Toyoda A."/>
            <person name="Suzuki Y."/>
            <person name="Hashimoto A."/>
            <person name="Yamaguchi K."/>
            <person name="Sugano A."/>
            <person name="Kohara Y."/>
            <person name="Fujiyama A."/>
            <person name="Anterola A."/>
            <person name="Aoki S."/>
            <person name="Ashton N."/>
            <person name="Barbazuk W.B."/>
            <person name="Barker E."/>
            <person name="Bennetzen J."/>
            <person name="Bezanilla M."/>
            <person name="Blankenship R."/>
            <person name="Cho S.H."/>
            <person name="Dutcher S."/>
            <person name="Estelle M."/>
            <person name="Fawcett J.A."/>
            <person name="Gundlach H."/>
            <person name="Hanada K."/>
            <person name="Heyl A."/>
            <person name="Hicks K.A."/>
            <person name="Hugh J."/>
            <person name="Lohr M."/>
            <person name="Mayer K."/>
            <person name="Melkozernov A."/>
            <person name="Murata T."/>
            <person name="Nelson D."/>
            <person name="Pils B."/>
            <person name="Prigge M."/>
            <person name="Reiss B."/>
            <person name="Renner T."/>
            <person name="Rombauts S."/>
            <person name="Rushton P."/>
            <person name="Sanderfoot A."/>
            <person name="Schween G."/>
            <person name="Shiu S.-H."/>
            <person name="Stueber K."/>
            <person name="Theodoulou F.L."/>
            <person name="Tu H."/>
            <person name="Van de Peer Y."/>
            <person name="Verrier P.J."/>
            <person name="Waters E."/>
            <person name="Wood A."/>
            <person name="Yang L."/>
            <person name="Cove D."/>
            <person name="Cuming A."/>
            <person name="Hasebe M."/>
            <person name="Lucas S."/>
            <person name="Mishler D.B."/>
            <person name="Reski R."/>
            <person name="Grigoriev I."/>
            <person name="Quatrano R.S."/>
            <person name="Boore J.L."/>
        </authorList>
    </citation>
    <scope>NUCLEOTIDE SEQUENCE [LARGE SCALE GENOMIC DNA]</scope>
    <source>
        <strain evidence="4 5">cv. Gransden 2004</strain>
    </source>
</reference>
<dbReference type="PANTHER" id="PTHR24015">
    <property type="entry name" value="OS07G0578800 PROTEIN-RELATED"/>
    <property type="match status" value="1"/>
</dbReference>
<feature type="repeat" description="PPR" evidence="2">
    <location>
        <begin position="399"/>
        <end position="433"/>
    </location>
</feature>
<dbReference type="EnsemblPlants" id="Pp3c22_1710V3.1">
    <property type="protein sequence ID" value="Pp3c22_1710V3.1"/>
    <property type="gene ID" value="Pp3c22_1710"/>
</dbReference>
<dbReference type="RefSeq" id="XP_024360380.1">
    <property type="nucleotide sequence ID" value="XM_024504612.2"/>
</dbReference>
<evidence type="ECO:0000313" key="5">
    <source>
        <dbReference type="Proteomes" id="UP000006727"/>
    </source>
</evidence>
<evidence type="ECO:0008006" key="6">
    <source>
        <dbReference type="Google" id="ProtNLM"/>
    </source>
</evidence>
<dbReference type="EnsemblPlants" id="Pp3c22_1710V3.3">
    <property type="protein sequence ID" value="Pp3c22_1710V3.3"/>
    <property type="gene ID" value="Pp3c22_1710"/>
</dbReference>
<dbReference type="GO" id="GO:0009451">
    <property type="term" value="P:RNA modification"/>
    <property type="evidence" value="ECO:0000318"/>
    <property type="project" value="GO_Central"/>
</dbReference>
<dbReference type="Pfam" id="PF13041">
    <property type="entry name" value="PPR_2"/>
    <property type="match status" value="6"/>
</dbReference>
<sequence>MDSTLQLLNSPNLSNELINGQNGSGLNFSFFQKSDRQTVSVGTVIWSEQQFQRPHEYASSVPRERHNFRPIACASFRSGKRNSEPTSTNVLRRTSPIDDAGKHLQLLQNTDEAREAVIRLKARVQQGISIDSYTYVDILQKVFKHKDLVLAKQVHECIIKSEMEQHPYVANKLMSIYIRCGRLQNTREVFDTLVEKNVFNWTIMIGGYAENNHFEDAIEVYNKMRQNGVQPNEITFFNILKACTSPMALKWGRKIHDHIRHAGFQSDLRLGNALIHMYARCGSMDDARLVFNGMVDRDIITWNVMIGRLVQHGRGHEAFSLFLQMQREGFVPDTTTYLSMLNANACTGALGWVKEVHSHALRAGLESDVRVGTALVHMYARSGSIKDARLVFDKMTERNIITWNSMIGGLAQHGCGLEAFSLFRQMQREGLVPDAITYVNILNNACASTGALQWVRKVHDDAAKVGLDFDVRVGNALVHMYAKCGSMDDARRVFYGMVDRDVVSWTVMIGGLAQHGFGREAFSLFLQMQREGFVPNLTTYLSILNGKASTGALEWVKEVHTHAVNAELDSHLRVGNALIHMYAKCGSIENARLVFDRMEDRDIISWNAMIGGLAQNGHGREAFSHFLEMQREGFIPDAATLVSILNACASTRALDRVKEVHSHALEAGLESDLRVGSALVHTYAKCGRIDDARLVFEGMASRDIITWNVMIGGLAQHGREHEAFSLFLQMQDVGFVPDAITYLSILGGNVSIEALEWVKEVHRHAVRAGFDTDPRVSSALVHMYTKCGDIDNAKLVSNGKIETGPLT</sequence>
<dbReference type="OrthoDB" id="185373at2759"/>
<dbReference type="Gene3D" id="1.25.40.10">
    <property type="entry name" value="Tetratricopeptide repeat domain"/>
    <property type="match status" value="5"/>
</dbReference>
<dbReference type="Proteomes" id="UP000006727">
    <property type="component" value="Chromosome 22"/>
</dbReference>
<feature type="repeat" description="PPR" evidence="2">
    <location>
        <begin position="298"/>
        <end position="332"/>
    </location>
</feature>
<reference evidence="4" key="3">
    <citation type="submission" date="2020-12" db="UniProtKB">
        <authorList>
            <consortium name="EnsemblPlants"/>
        </authorList>
    </citation>
    <scope>IDENTIFICATION</scope>
</reference>
<dbReference type="PaxDb" id="3218-PP1S162_103V6.1"/>
<dbReference type="AlphaFoldDB" id="A0A2K1ILV8"/>
<gene>
    <name evidence="4" type="primary">LOC112274825</name>
    <name evidence="3" type="ORF">PHYPA_026577</name>
</gene>
<feature type="repeat" description="PPR" evidence="2">
    <location>
        <begin position="197"/>
        <end position="231"/>
    </location>
</feature>
<dbReference type="SUPFAM" id="SSF48452">
    <property type="entry name" value="TPR-like"/>
    <property type="match status" value="1"/>
</dbReference>
<dbReference type="PROSITE" id="PS51375">
    <property type="entry name" value="PPR"/>
    <property type="match status" value="7"/>
</dbReference>
<feature type="repeat" description="PPR" evidence="2">
    <location>
        <begin position="470"/>
        <end position="500"/>
    </location>
</feature>
<evidence type="ECO:0000313" key="4">
    <source>
        <dbReference type="EnsemblPlants" id="Pp3c22_1710V3.1"/>
    </source>
</evidence>
<dbReference type="OMA" id="MLNANAC"/>
<dbReference type="Gramene" id="Pp3c22_1710V3.1">
    <property type="protein sequence ID" value="Pp3c22_1710V3.1"/>
    <property type="gene ID" value="Pp3c22_1710"/>
</dbReference>
<dbReference type="STRING" id="3218.A0A2K1ILV8"/>
<accession>A0A2K1ILV8</accession>
<evidence type="ECO:0000256" key="2">
    <source>
        <dbReference type="PROSITE-ProRule" id="PRU00708"/>
    </source>
</evidence>
<dbReference type="EMBL" id="ABEU02000022">
    <property type="protein sequence ID" value="PNR30261.1"/>
    <property type="molecule type" value="Genomic_DNA"/>
</dbReference>
<reference evidence="3 5" key="2">
    <citation type="journal article" date="2018" name="Plant J.">
        <title>The Physcomitrella patens chromosome-scale assembly reveals moss genome structure and evolution.</title>
        <authorList>
            <person name="Lang D."/>
            <person name="Ullrich K.K."/>
            <person name="Murat F."/>
            <person name="Fuchs J."/>
            <person name="Jenkins J."/>
            <person name="Haas F.B."/>
            <person name="Piednoel M."/>
            <person name="Gundlach H."/>
            <person name="Van Bel M."/>
            <person name="Meyberg R."/>
            <person name="Vives C."/>
            <person name="Morata J."/>
            <person name="Symeonidi A."/>
            <person name="Hiss M."/>
            <person name="Muchero W."/>
            <person name="Kamisugi Y."/>
            <person name="Saleh O."/>
            <person name="Blanc G."/>
            <person name="Decker E.L."/>
            <person name="van Gessel N."/>
            <person name="Grimwood J."/>
            <person name="Hayes R.D."/>
            <person name="Graham S.W."/>
            <person name="Gunter L.E."/>
            <person name="McDaniel S.F."/>
            <person name="Hoernstein S.N.W."/>
            <person name="Larsson A."/>
            <person name="Li F.W."/>
            <person name="Perroud P.F."/>
            <person name="Phillips J."/>
            <person name="Ranjan P."/>
            <person name="Rokshar D.S."/>
            <person name="Rothfels C.J."/>
            <person name="Schneider L."/>
            <person name="Shu S."/>
            <person name="Stevenson D.W."/>
            <person name="Thummler F."/>
            <person name="Tillich M."/>
            <person name="Villarreal Aguilar J.C."/>
            <person name="Widiez T."/>
            <person name="Wong G.K."/>
            <person name="Wymore A."/>
            <person name="Zhang Y."/>
            <person name="Zimmer A.D."/>
            <person name="Quatrano R.S."/>
            <person name="Mayer K.F.X."/>
            <person name="Goodstein D."/>
            <person name="Casacuberta J.M."/>
            <person name="Vandepoele K."/>
            <person name="Reski R."/>
            <person name="Cuming A.C."/>
            <person name="Tuskan G.A."/>
            <person name="Maumus F."/>
            <person name="Salse J."/>
            <person name="Schmutz J."/>
            <person name="Rensing S.A."/>
        </authorList>
    </citation>
    <scope>NUCLEOTIDE SEQUENCE [LARGE SCALE GENOMIC DNA]</scope>
    <source>
        <strain evidence="4 5">cv. Gransden 2004</strain>
    </source>
</reference>
<dbReference type="EnsemblPlants" id="Pp3c22_1710V3.2">
    <property type="protein sequence ID" value="Pp3c22_1710V3.2"/>
    <property type="gene ID" value="Pp3c22_1710"/>
</dbReference>
<dbReference type="InterPro" id="IPR011990">
    <property type="entry name" value="TPR-like_helical_dom_sf"/>
</dbReference>
<keyword evidence="1" id="KW-0677">Repeat</keyword>
<protein>
    <recommendedName>
        <fullName evidence="6">Pentatricopeptide repeat protein</fullName>
    </recommendedName>
</protein>
<feature type="repeat" description="PPR" evidence="2">
    <location>
        <begin position="501"/>
        <end position="535"/>
    </location>
</feature>
<evidence type="ECO:0000313" key="3">
    <source>
        <dbReference type="EMBL" id="PNR30261.1"/>
    </source>
</evidence>
<feature type="repeat" description="PPR" evidence="2">
    <location>
        <begin position="703"/>
        <end position="737"/>
    </location>
</feature>
<dbReference type="NCBIfam" id="TIGR00756">
    <property type="entry name" value="PPR"/>
    <property type="match status" value="10"/>
</dbReference>
<keyword evidence="5" id="KW-1185">Reference proteome</keyword>
<proteinExistence type="predicted"/>
<dbReference type="InterPro" id="IPR046960">
    <property type="entry name" value="PPR_At4g14850-like_plant"/>
</dbReference>
<dbReference type="FunFam" id="1.25.40.10:FF:001493">
    <property type="entry name" value="Predicted protein"/>
    <property type="match status" value="3"/>
</dbReference>
<dbReference type="GO" id="GO:0003723">
    <property type="term" value="F:RNA binding"/>
    <property type="evidence" value="ECO:0000318"/>
    <property type="project" value="GO_Central"/>
</dbReference>
<dbReference type="Gramene" id="Pp3c22_1710V3.2">
    <property type="protein sequence ID" value="Pp3c22_1710V3.2"/>
    <property type="gene ID" value="Pp3c22_1710"/>
</dbReference>
<feature type="repeat" description="PPR" evidence="2">
    <location>
        <begin position="602"/>
        <end position="636"/>
    </location>
</feature>
<dbReference type="FunFam" id="1.25.40.10:FF:000031">
    <property type="entry name" value="Pentatricopeptide repeat-containing protein mitochondrial"/>
    <property type="match status" value="2"/>
</dbReference>
<dbReference type="GeneID" id="112274825"/>
<dbReference type="PANTHER" id="PTHR24015:SF739">
    <property type="entry name" value="OS03G0644200 PROTEIN"/>
    <property type="match status" value="1"/>
</dbReference>
<evidence type="ECO:0000256" key="1">
    <source>
        <dbReference type="ARBA" id="ARBA00022737"/>
    </source>
</evidence>